<accession>A0A4R6R7L6</accession>
<dbReference type="Proteomes" id="UP000294547">
    <property type="component" value="Unassembled WGS sequence"/>
</dbReference>
<dbReference type="RefSeq" id="WP_245515843.1">
    <property type="nucleotide sequence ID" value="NZ_BSPM01000002.1"/>
</dbReference>
<name>A0A4R6R7L6_9HYPH</name>
<dbReference type="EMBL" id="SNXY01000011">
    <property type="protein sequence ID" value="TDP81963.1"/>
    <property type="molecule type" value="Genomic_DNA"/>
</dbReference>
<protein>
    <submittedName>
        <fullName evidence="2">Polysaccharide pyruvyl transferase</fullName>
    </submittedName>
</protein>
<feature type="domain" description="Polysaccharide pyruvyl transferase" evidence="1">
    <location>
        <begin position="128"/>
        <end position="233"/>
    </location>
</feature>
<dbReference type="AlphaFoldDB" id="A0A4R6R7L6"/>
<dbReference type="Pfam" id="PF04230">
    <property type="entry name" value="PS_pyruv_trans"/>
    <property type="match status" value="1"/>
</dbReference>
<evidence type="ECO:0000259" key="1">
    <source>
        <dbReference type="Pfam" id="PF04230"/>
    </source>
</evidence>
<proteinExistence type="predicted"/>
<reference evidence="2 3" key="1">
    <citation type="submission" date="2019-03" db="EMBL/GenBank/DDBJ databases">
        <title>Genomic Encyclopedia of Type Strains, Phase IV (KMG-IV): sequencing the most valuable type-strain genomes for metagenomic binning, comparative biology and taxonomic classification.</title>
        <authorList>
            <person name="Goeker M."/>
        </authorList>
    </citation>
    <scope>NUCLEOTIDE SEQUENCE [LARGE SCALE GENOMIC DNA]</scope>
    <source>
        <strain evidence="2 3">DSM 102969</strain>
    </source>
</reference>
<evidence type="ECO:0000313" key="3">
    <source>
        <dbReference type="Proteomes" id="UP000294547"/>
    </source>
</evidence>
<dbReference type="InterPro" id="IPR007345">
    <property type="entry name" value="Polysacch_pyruvyl_Trfase"/>
</dbReference>
<dbReference type="GO" id="GO:0016740">
    <property type="term" value="F:transferase activity"/>
    <property type="evidence" value="ECO:0007669"/>
    <property type="project" value="UniProtKB-KW"/>
</dbReference>
<sequence>MTAFAEIVERRGAIPLCWAGSGMRADYVNVGDALSPVMVALVSGRPIERVPFRSREPRMAAVGTIGHGVVGGEAWVWGSGSSNLARPSTGDRTPYAPPPGTRLHLAATRGPVSRGLLGGRDGPDLDGVFGDPVWLLPRFYDPKIERTAELGVIVHLSELESRALDTGTREELIRYHVPPSLRGAVRIINTISAPTTAGIKAKLDEILACKRIVSTSLHGLVFAESYGIPCLHFQQSAHEIGPAVYPMRKGANIDLRILDLYMGLKVEKLPVYMQPLSLPTDWDKLIRVVDKRWTPRTFDGDALIAAFPMATAPVSAPEGGTVFDLPLVRDMQLRHSFDLRHWLRRSAPARRLARLMRTR</sequence>
<comment type="caution">
    <text evidence="2">The sequence shown here is derived from an EMBL/GenBank/DDBJ whole genome shotgun (WGS) entry which is preliminary data.</text>
</comment>
<organism evidence="2 3">
    <name type="scientific">Oharaeibacter diazotrophicus</name>
    <dbReference type="NCBI Taxonomy" id="1920512"/>
    <lineage>
        <taxon>Bacteria</taxon>
        <taxon>Pseudomonadati</taxon>
        <taxon>Pseudomonadota</taxon>
        <taxon>Alphaproteobacteria</taxon>
        <taxon>Hyphomicrobiales</taxon>
        <taxon>Pleomorphomonadaceae</taxon>
        <taxon>Oharaeibacter</taxon>
    </lineage>
</organism>
<keyword evidence="3" id="KW-1185">Reference proteome</keyword>
<evidence type="ECO:0000313" key="2">
    <source>
        <dbReference type="EMBL" id="TDP81963.1"/>
    </source>
</evidence>
<keyword evidence="2" id="KW-0808">Transferase</keyword>
<gene>
    <name evidence="2" type="ORF">EDD54_4224</name>
</gene>